<keyword evidence="4" id="KW-0716">Sensory transduction</keyword>
<evidence type="ECO:0000256" key="4">
    <source>
        <dbReference type="ARBA" id="ARBA00022606"/>
    </source>
</evidence>
<organism evidence="14 15">
    <name type="scientific">Erinaceus europaeus</name>
    <name type="common">Western European hedgehog</name>
    <dbReference type="NCBI Taxonomy" id="9365"/>
    <lineage>
        <taxon>Eukaryota</taxon>
        <taxon>Metazoa</taxon>
        <taxon>Chordata</taxon>
        <taxon>Craniata</taxon>
        <taxon>Vertebrata</taxon>
        <taxon>Euteleostomi</taxon>
        <taxon>Mammalia</taxon>
        <taxon>Eutheria</taxon>
        <taxon>Laurasiatheria</taxon>
        <taxon>Eulipotyphla</taxon>
        <taxon>Erinaceidae</taxon>
        <taxon>Erinaceinae</taxon>
        <taxon>Erinaceus</taxon>
    </lineage>
</organism>
<keyword evidence="11" id="KW-0807">Transducer</keyword>
<evidence type="ECO:0000256" key="3">
    <source>
        <dbReference type="ARBA" id="ARBA00022480"/>
    </source>
</evidence>
<evidence type="ECO:0000256" key="2">
    <source>
        <dbReference type="ARBA" id="ARBA00007376"/>
    </source>
</evidence>
<reference evidence="15" key="1">
    <citation type="submission" date="2025-08" db="UniProtKB">
        <authorList>
            <consortium name="RefSeq"/>
        </authorList>
    </citation>
    <scope>IDENTIFICATION</scope>
</reference>
<gene>
    <name evidence="15" type="primary">TAS2R1</name>
</gene>
<evidence type="ECO:0000256" key="6">
    <source>
        <dbReference type="ARBA" id="ARBA00022989"/>
    </source>
</evidence>
<dbReference type="SUPFAM" id="SSF81321">
    <property type="entry name" value="Family A G protein-coupled receptor-like"/>
    <property type="match status" value="1"/>
</dbReference>
<dbReference type="InterPro" id="IPR007960">
    <property type="entry name" value="TAS2R"/>
</dbReference>
<dbReference type="GeneID" id="103111297"/>
<keyword evidence="6 13" id="KW-1133">Transmembrane helix</keyword>
<evidence type="ECO:0000256" key="11">
    <source>
        <dbReference type="ARBA" id="ARBA00023224"/>
    </source>
</evidence>
<keyword evidence="9 15" id="KW-0675">Receptor</keyword>
<keyword evidence="14" id="KW-1185">Reference proteome</keyword>
<keyword evidence="10" id="KW-0325">Glycoprotein</keyword>
<evidence type="ECO:0000256" key="7">
    <source>
        <dbReference type="ARBA" id="ARBA00023040"/>
    </source>
</evidence>
<keyword evidence="5 13" id="KW-0812">Transmembrane</keyword>
<evidence type="ECO:0000256" key="8">
    <source>
        <dbReference type="ARBA" id="ARBA00023136"/>
    </source>
</evidence>
<dbReference type="RefSeq" id="XP_060047907.1">
    <property type="nucleotide sequence ID" value="XM_060191924.1"/>
</dbReference>
<accession>A0ABM3XGG0</accession>
<evidence type="ECO:0000256" key="13">
    <source>
        <dbReference type="SAM" id="Phobius"/>
    </source>
</evidence>
<dbReference type="PANTHER" id="PTHR11394">
    <property type="entry name" value="TASTE RECEPTOR TYPE 2"/>
    <property type="match status" value="1"/>
</dbReference>
<feature type="transmembrane region" description="Helical" evidence="13">
    <location>
        <begin position="125"/>
        <end position="145"/>
    </location>
</feature>
<feature type="transmembrane region" description="Helical" evidence="13">
    <location>
        <begin position="151"/>
        <end position="169"/>
    </location>
</feature>
<feature type="transmembrane region" description="Helical" evidence="13">
    <location>
        <begin position="6"/>
        <end position="34"/>
    </location>
</feature>
<evidence type="ECO:0000256" key="10">
    <source>
        <dbReference type="ARBA" id="ARBA00023180"/>
    </source>
</evidence>
<evidence type="ECO:0000313" key="15">
    <source>
        <dbReference type="RefSeq" id="XP_060047907.1"/>
    </source>
</evidence>
<comment type="subcellular location">
    <subcellularLocation>
        <location evidence="1">Membrane</location>
        <topology evidence="1">Multi-pass membrane protein</topology>
    </subcellularLocation>
</comment>
<name>A0ABM3XGG0_ERIEU</name>
<dbReference type="Proteomes" id="UP001652624">
    <property type="component" value="Chromosome 5"/>
</dbReference>
<evidence type="ECO:0000313" key="14">
    <source>
        <dbReference type="Proteomes" id="UP001652624"/>
    </source>
</evidence>
<evidence type="ECO:0000256" key="9">
    <source>
        <dbReference type="ARBA" id="ARBA00023170"/>
    </source>
</evidence>
<evidence type="ECO:0000256" key="1">
    <source>
        <dbReference type="ARBA" id="ARBA00004141"/>
    </source>
</evidence>
<sequence length="245" mass="27849">MKEPQVIIELILLVIQFLVGISANGFIVVVNGIGLIRQKKMIPLNLLLSCLAISRIFLQLIMLTFTLTVLSLVQIPVTAEAFAIFMFVYESGIWFATLLGVFYCVKIATIVHPLFFWLKMRISKMVPWLILGILLYTFGTSVYHARGTGEAGTSVHYSALMSILSFLVLHMSHYMTELLLSFQLFHSQSYIFWFFILVIGTYPCGHSIILILGNSKLRQSARKLLLYGQCCRRQNFNLIKELAVK</sequence>
<feature type="transmembrane region" description="Helical" evidence="13">
    <location>
        <begin position="46"/>
        <end position="73"/>
    </location>
</feature>
<protein>
    <submittedName>
        <fullName evidence="15">Taste receptor type 2 member 1</fullName>
    </submittedName>
</protein>
<comment type="similarity">
    <text evidence="2 12">Belongs to the G-protein coupled receptor T2R family.</text>
</comment>
<dbReference type="PANTHER" id="PTHR11394:SF149">
    <property type="entry name" value="TASTE RECEPTOR TYPE 2 MEMBER 1"/>
    <property type="match status" value="1"/>
</dbReference>
<dbReference type="Pfam" id="PF05296">
    <property type="entry name" value="TAS2R"/>
    <property type="match status" value="2"/>
</dbReference>
<keyword evidence="7" id="KW-0297">G-protein coupled receptor</keyword>
<keyword evidence="3" id="KW-0919">Taste</keyword>
<evidence type="ECO:0000256" key="12">
    <source>
        <dbReference type="RuleBase" id="RU004423"/>
    </source>
</evidence>
<feature type="transmembrane region" description="Helical" evidence="13">
    <location>
        <begin position="93"/>
        <end position="118"/>
    </location>
</feature>
<keyword evidence="8 13" id="KW-0472">Membrane</keyword>
<feature type="transmembrane region" description="Helical" evidence="13">
    <location>
        <begin position="190"/>
        <end position="213"/>
    </location>
</feature>
<evidence type="ECO:0000256" key="5">
    <source>
        <dbReference type="ARBA" id="ARBA00022692"/>
    </source>
</evidence>
<proteinExistence type="inferred from homology"/>